<evidence type="ECO:0000313" key="2">
    <source>
        <dbReference type="EMBL" id="SLM46620.1"/>
    </source>
</evidence>
<dbReference type="AlphaFoldDB" id="A0A1W1I0U1"/>
<gene>
    <name evidence="2" type="ORF">NSJP_0448</name>
</gene>
<accession>A0A1W1I0U1</accession>
<dbReference type="KEGG" id="nja:NSJP_0448"/>
<reference evidence="2 3" key="1">
    <citation type="submission" date="2017-03" db="EMBL/GenBank/DDBJ databases">
        <authorList>
            <person name="Afonso C.L."/>
            <person name="Miller P.J."/>
            <person name="Scott M.A."/>
            <person name="Spackman E."/>
            <person name="Goraichik I."/>
            <person name="Dimitrov K.M."/>
            <person name="Suarez D.L."/>
            <person name="Swayne D.E."/>
        </authorList>
    </citation>
    <scope>NUCLEOTIDE SEQUENCE [LARGE SCALE GENOMIC DNA]</scope>
    <source>
        <strain evidence="2">Genome sequencing of Nitrospira japonica strain NJ11</strain>
    </source>
</reference>
<sequence length="71" mass="8200">MGRAARYIRAAVFSVKERKWKEPSYDQQAEPMACLLADRIDARLGLRDGAERYGAAQGQHRQHRAKRFRAL</sequence>
<proteinExistence type="predicted"/>
<feature type="region of interest" description="Disordered" evidence="1">
    <location>
        <begin position="52"/>
        <end position="71"/>
    </location>
</feature>
<evidence type="ECO:0000256" key="1">
    <source>
        <dbReference type="SAM" id="MobiDB-lite"/>
    </source>
</evidence>
<protein>
    <submittedName>
        <fullName evidence="2">Uncharacterized protein</fullName>
    </submittedName>
</protein>
<dbReference type="Proteomes" id="UP000192042">
    <property type="component" value="Chromosome I"/>
</dbReference>
<organism evidence="2 3">
    <name type="scientific">Nitrospira japonica</name>
    <dbReference type="NCBI Taxonomy" id="1325564"/>
    <lineage>
        <taxon>Bacteria</taxon>
        <taxon>Pseudomonadati</taxon>
        <taxon>Nitrospirota</taxon>
        <taxon>Nitrospiria</taxon>
        <taxon>Nitrospirales</taxon>
        <taxon>Nitrospiraceae</taxon>
        <taxon>Nitrospira</taxon>
    </lineage>
</organism>
<dbReference type="STRING" id="1325564.NSJP_0448"/>
<evidence type="ECO:0000313" key="3">
    <source>
        <dbReference type="Proteomes" id="UP000192042"/>
    </source>
</evidence>
<feature type="compositionally biased region" description="Basic residues" evidence="1">
    <location>
        <begin position="60"/>
        <end position="71"/>
    </location>
</feature>
<dbReference type="EMBL" id="LT828648">
    <property type="protein sequence ID" value="SLM46620.1"/>
    <property type="molecule type" value="Genomic_DNA"/>
</dbReference>
<keyword evidence="3" id="KW-1185">Reference proteome</keyword>
<name>A0A1W1I0U1_9BACT</name>